<organism evidence="2 3">
    <name type="scientific">Dactylonectria macrodidyma</name>
    <dbReference type="NCBI Taxonomy" id="307937"/>
    <lineage>
        <taxon>Eukaryota</taxon>
        <taxon>Fungi</taxon>
        <taxon>Dikarya</taxon>
        <taxon>Ascomycota</taxon>
        <taxon>Pezizomycotina</taxon>
        <taxon>Sordariomycetes</taxon>
        <taxon>Hypocreomycetidae</taxon>
        <taxon>Hypocreales</taxon>
        <taxon>Nectriaceae</taxon>
        <taxon>Dactylonectria</taxon>
    </lineage>
</organism>
<sequence length="293" mass="31691">MIFTRVFAAALPTIFASTVLSLKLPAYSALKTSQTAGVLEITLHNPKSQINLWSEETQNGLTDIVHRLQGDNQTKVVIFKSDVPKFFTAHLDPLMPGLDTFPTKFASLLYNISALPQVTIGAVDGIARGAGNELLVSLDMRFATKRAVLGQPEVGLGAFPGGGGSQFLPGLIGRGRAMEYILGSNDIDAREAERIGWINRAFDSSTDMYDYIDKLTSRLRLFPFVALSTAKRSINLASAPPLENVLHDASAWIQRLGDPDAAELFGRFLALTNNATLGPAELNLGKALVQIYS</sequence>
<keyword evidence="3" id="KW-1185">Reference proteome</keyword>
<evidence type="ECO:0000256" key="1">
    <source>
        <dbReference type="SAM" id="SignalP"/>
    </source>
</evidence>
<dbReference type="Pfam" id="PF00378">
    <property type="entry name" value="ECH_1"/>
    <property type="match status" value="1"/>
</dbReference>
<feature type="signal peptide" evidence="1">
    <location>
        <begin position="1"/>
        <end position="21"/>
    </location>
</feature>
<dbReference type="Gene3D" id="3.90.226.10">
    <property type="entry name" value="2-enoyl-CoA Hydratase, Chain A, domain 1"/>
    <property type="match status" value="1"/>
</dbReference>
<dbReference type="SUPFAM" id="SSF52096">
    <property type="entry name" value="ClpP/crotonase"/>
    <property type="match status" value="1"/>
</dbReference>
<dbReference type="AlphaFoldDB" id="A0A9P9E1I8"/>
<accession>A0A9P9E1I8</accession>
<dbReference type="CDD" id="cd06558">
    <property type="entry name" value="crotonase-like"/>
    <property type="match status" value="1"/>
</dbReference>
<comment type="caution">
    <text evidence="2">The sequence shown here is derived from an EMBL/GenBank/DDBJ whole genome shotgun (WGS) entry which is preliminary data.</text>
</comment>
<feature type="chain" id="PRO_5040397741" evidence="1">
    <location>
        <begin position="22"/>
        <end position="293"/>
    </location>
</feature>
<dbReference type="EMBL" id="JAGMUV010000018">
    <property type="protein sequence ID" value="KAH7129173.1"/>
    <property type="molecule type" value="Genomic_DNA"/>
</dbReference>
<reference evidence="2" key="1">
    <citation type="journal article" date="2021" name="Nat. Commun.">
        <title>Genetic determinants of endophytism in the Arabidopsis root mycobiome.</title>
        <authorList>
            <person name="Mesny F."/>
            <person name="Miyauchi S."/>
            <person name="Thiergart T."/>
            <person name="Pickel B."/>
            <person name="Atanasova L."/>
            <person name="Karlsson M."/>
            <person name="Huettel B."/>
            <person name="Barry K.W."/>
            <person name="Haridas S."/>
            <person name="Chen C."/>
            <person name="Bauer D."/>
            <person name="Andreopoulos W."/>
            <person name="Pangilinan J."/>
            <person name="LaButti K."/>
            <person name="Riley R."/>
            <person name="Lipzen A."/>
            <person name="Clum A."/>
            <person name="Drula E."/>
            <person name="Henrissat B."/>
            <person name="Kohler A."/>
            <person name="Grigoriev I.V."/>
            <person name="Martin F.M."/>
            <person name="Hacquard S."/>
        </authorList>
    </citation>
    <scope>NUCLEOTIDE SEQUENCE</scope>
    <source>
        <strain evidence="2">MPI-CAGE-AT-0147</strain>
    </source>
</reference>
<evidence type="ECO:0000313" key="2">
    <source>
        <dbReference type="EMBL" id="KAH7129173.1"/>
    </source>
</evidence>
<dbReference type="InterPro" id="IPR001753">
    <property type="entry name" value="Enoyl-CoA_hydra/iso"/>
</dbReference>
<dbReference type="InterPro" id="IPR029045">
    <property type="entry name" value="ClpP/crotonase-like_dom_sf"/>
</dbReference>
<dbReference type="PANTHER" id="PTHR11941:SF54">
    <property type="entry name" value="ENOYL-COA HYDRATASE, MITOCHONDRIAL"/>
    <property type="match status" value="1"/>
</dbReference>
<keyword evidence="1" id="KW-0732">Signal</keyword>
<dbReference type="GO" id="GO:0006635">
    <property type="term" value="P:fatty acid beta-oxidation"/>
    <property type="evidence" value="ECO:0007669"/>
    <property type="project" value="TreeGrafter"/>
</dbReference>
<dbReference type="PANTHER" id="PTHR11941">
    <property type="entry name" value="ENOYL-COA HYDRATASE-RELATED"/>
    <property type="match status" value="1"/>
</dbReference>
<protein>
    <submittedName>
        <fullName evidence="2">ClpP/crotonase-like domain-containing protein</fullName>
    </submittedName>
</protein>
<gene>
    <name evidence="2" type="ORF">EDB81DRAFT_907133</name>
</gene>
<dbReference type="Proteomes" id="UP000738349">
    <property type="component" value="Unassembled WGS sequence"/>
</dbReference>
<dbReference type="GO" id="GO:0003824">
    <property type="term" value="F:catalytic activity"/>
    <property type="evidence" value="ECO:0007669"/>
    <property type="project" value="UniProtKB-ARBA"/>
</dbReference>
<proteinExistence type="predicted"/>
<evidence type="ECO:0000313" key="3">
    <source>
        <dbReference type="Proteomes" id="UP000738349"/>
    </source>
</evidence>
<dbReference type="OrthoDB" id="410701at2759"/>
<name>A0A9P9E1I8_9HYPO</name>